<proteinExistence type="predicted"/>
<evidence type="ECO:0000313" key="2">
    <source>
        <dbReference type="Proteomes" id="UP000199163"/>
    </source>
</evidence>
<dbReference type="GO" id="GO:0004497">
    <property type="term" value="F:monooxygenase activity"/>
    <property type="evidence" value="ECO:0007669"/>
    <property type="project" value="UniProtKB-KW"/>
</dbReference>
<organism evidence="1 2">
    <name type="scientific">Alteribacillus persepolensis</name>
    <dbReference type="NCBI Taxonomy" id="568899"/>
    <lineage>
        <taxon>Bacteria</taxon>
        <taxon>Bacillati</taxon>
        <taxon>Bacillota</taxon>
        <taxon>Bacilli</taxon>
        <taxon>Bacillales</taxon>
        <taxon>Bacillaceae</taxon>
        <taxon>Alteribacillus</taxon>
    </lineage>
</organism>
<evidence type="ECO:0000313" key="1">
    <source>
        <dbReference type="EMBL" id="SDG91729.1"/>
    </source>
</evidence>
<dbReference type="EMBL" id="FNDK01000001">
    <property type="protein sequence ID" value="SDG91729.1"/>
    <property type="molecule type" value="Genomic_DNA"/>
</dbReference>
<feature type="non-terminal residue" evidence="1">
    <location>
        <position position="1"/>
    </location>
</feature>
<keyword evidence="1" id="KW-0503">Monooxygenase</keyword>
<gene>
    <name evidence="1" type="ORF">SAMN05192534_1011</name>
</gene>
<keyword evidence="2" id="KW-1185">Reference proteome</keyword>
<accession>A0A1G7Y5S8</accession>
<name>A0A1G7Y5S8_9BACI</name>
<sequence length="41" mass="4793">ESGEARAYEEFAEQCMADYDLDGWVNDTWINPNDVNYFINS</sequence>
<keyword evidence="1" id="KW-0560">Oxidoreductase</keyword>
<dbReference type="AlphaFoldDB" id="A0A1G7Y5S8"/>
<dbReference type="Proteomes" id="UP000199163">
    <property type="component" value="Unassembled WGS sequence"/>
</dbReference>
<protein>
    <submittedName>
        <fullName evidence="1">4-hydroxyphenylacetate 3-monooxygenase</fullName>
    </submittedName>
</protein>
<reference evidence="1 2" key="1">
    <citation type="submission" date="2016-10" db="EMBL/GenBank/DDBJ databases">
        <authorList>
            <person name="de Groot N.N."/>
        </authorList>
    </citation>
    <scope>NUCLEOTIDE SEQUENCE [LARGE SCALE GENOMIC DNA]</scope>
    <source>
        <strain evidence="1 2">DSM 21632</strain>
    </source>
</reference>
<dbReference type="STRING" id="568899.SAMN05192534_1011"/>